<evidence type="ECO:0000256" key="1">
    <source>
        <dbReference type="ARBA" id="ARBA00022516"/>
    </source>
</evidence>
<feature type="binding site" evidence="8">
    <location>
        <position position="34"/>
    </location>
    <ligand>
        <name>FAD</name>
        <dbReference type="ChEBI" id="CHEBI:57692"/>
    </ligand>
</feature>
<proteinExistence type="inferred from homology"/>
<dbReference type="Gene3D" id="3.30.9.10">
    <property type="entry name" value="D-Amino Acid Oxidase, subunit A, domain 2"/>
    <property type="match status" value="1"/>
</dbReference>
<dbReference type="GO" id="GO:0046474">
    <property type="term" value="P:glycerophospholipid biosynthetic process"/>
    <property type="evidence" value="ECO:0007669"/>
    <property type="project" value="UniProtKB-UniRule"/>
</dbReference>
<name>A0A0E3PZN2_METMZ</name>
<dbReference type="GO" id="GO:0016628">
    <property type="term" value="F:oxidoreductase activity, acting on the CH-CH group of donors, NAD or NADP as acceptor"/>
    <property type="evidence" value="ECO:0007669"/>
    <property type="project" value="InterPro"/>
</dbReference>
<dbReference type="Gene3D" id="3.50.50.60">
    <property type="entry name" value="FAD/NAD(P)-binding domain"/>
    <property type="match status" value="1"/>
</dbReference>
<protein>
    <recommendedName>
        <fullName evidence="8">Digeranylgeranylglycerophospholipid reductase</fullName>
        <shortName evidence="8">DGGGPL reductase</shortName>
        <ecNumber evidence="8">1.3.7.11</ecNumber>
    </recommendedName>
    <alternativeName>
        <fullName evidence="8">2,3-bis-O-geranylgeranylglyceryl phosphate reductase</fullName>
    </alternativeName>
    <alternativeName>
        <fullName evidence="8">Geranylgeranyl reductase</fullName>
        <shortName evidence="8">GGR</shortName>
    </alternativeName>
</protein>
<dbReference type="GO" id="GO:0050660">
    <property type="term" value="F:flavin adenine dinucleotide binding"/>
    <property type="evidence" value="ECO:0007669"/>
    <property type="project" value="UniProtKB-UniRule"/>
</dbReference>
<dbReference type="InterPro" id="IPR023590">
    <property type="entry name" value="DGGGPL_reductase"/>
</dbReference>
<gene>
    <name evidence="10" type="ORF">MSMAW_2187</name>
</gene>
<feature type="binding site" evidence="8">
    <location>
        <position position="281"/>
    </location>
    <ligand>
        <name>FAD</name>
        <dbReference type="ChEBI" id="CHEBI:57692"/>
    </ligand>
</feature>
<dbReference type="HOGENOM" id="CLU_024648_0_0_2"/>
<dbReference type="AlphaFoldDB" id="A0A0E3PZN2"/>
<evidence type="ECO:0000256" key="5">
    <source>
        <dbReference type="ARBA" id="ARBA00023098"/>
    </source>
</evidence>
<keyword evidence="6 8" id="KW-0594">Phospholipid biosynthesis</keyword>
<dbReference type="PATRIC" id="fig|1434117.4.peg.2783"/>
<dbReference type="EC" id="1.3.7.11" evidence="8"/>
<dbReference type="GO" id="GO:0016020">
    <property type="term" value="C:membrane"/>
    <property type="evidence" value="ECO:0007669"/>
    <property type="project" value="GOC"/>
</dbReference>
<comment type="caution">
    <text evidence="8">Lacks conserved residue(s) required for the propagation of feature annotation.</text>
</comment>
<dbReference type="InterPro" id="IPR036188">
    <property type="entry name" value="FAD/NAD-bd_sf"/>
</dbReference>
<feature type="binding site" evidence="8">
    <location>
        <position position="123"/>
    </location>
    <ligand>
        <name>FAD</name>
        <dbReference type="ChEBI" id="CHEBI:57692"/>
    </ligand>
</feature>
<comment type="cofactor">
    <cofactor evidence="8">
        <name>FAD</name>
        <dbReference type="ChEBI" id="CHEBI:57692"/>
    </cofactor>
    <text evidence="8">Binds 1 FAD per subunit.</text>
</comment>
<dbReference type="PANTHER" id="PTHR42685">
    <property type="entry name" value="GERANYLGERANYL DIPHOSPHATE REDUCTASE"/>
    <property type="match status" value="1"/>
</dbReference>
<dbReference type="EMBL" id="CP009509">
    <property type="protein sequence ID" value="AKB41178.1"/>
    <property type="molecule type" value="Genomic_DNA"/>
</dbReference>
<keyword evidence="2 8" id="KW-0285">Flavoprotein</keyword>
<dbReference type="Proteomes" id="UP000033058">
    <property type="component" value="Chromosome"/>
</dbReference>
<comment type="catalytic activity">
    <reaction evidence="8">
        <text>CDP-2,3-bis-O-(geranylgeranyl)-sn-glycerol + 8 AH2 = CDP-2,3-bis-O-(phytanyl)-sn-glycerol + 8 A</text>
        <dbReference type="Rhea" id="RHEA:84207"/>
        <dbReference type="ChEBI" id="CHEBI:13193"/>
        <dbReference type="ChEBI" id="CHEBI:17499"/>
        <dbReference type="ChEBI" id="CHEBI:58838"/>
        <dbReference type="ChEBI" id="CHEBI:74004"/>
    </reaction>
</comment>
<dbReference type="InterPro" id="IPR011777">
    <property type="entry name" value="Geranylgeranyl_Rdtase_fam"/>
</dbReference>
<keyword evidence="7 8" id="KW-1208">Phospholipid metabolism</keyword>
<evidence type="ECO:0000256" key="3">
    <source>
        <dbReference type="ARBA" id="ARBA00022827"/>
    </source>
</evidence>
<comment type="pathway">
    <text evidence="8">Membrane lipid metabolism; glycerophospholipid metabolism.</text>
</comment>
<keyword evidence="3 8" id="KW-0274">FAD</keyword>
<accession>A0A0E3PZN2</accession>
<feature type="binding site" evidence="8">
    <location>
        <position position="48"/>
    </location>
    <ligand>
        <name>FAD</name>
        <dbReference type="ChEBI" id="CHEBI:57692"/>
    </ligand>
</feature>
<reference evidence="10 11" key="1">
    <citation type="submission" date="2014-07" db="EMBL/GenBank/DDBJ databases">
        <title>Methanogenic archaea and the global carbon cycle.</title>
        <authorList>
            <person name="Henriksen J.R."/>
            <person name="Luke J."/>
            <person name="Reinhart S."/>
            <person name="Benedict M.N."/>
            <person name="Youngblut N.D."/>
            <person name="Metcalf M.E."/>
            <person name="Whitaker R.J."/>
            <person name="Metcalf W.W."/>
        </authorList>
    </citation>
    <scope>NUCLEOTIDE SEQUENCE [LARGE SCALE GENOMIC DNA]</scope>
    <source>
        <strain evidence="10 11">WWM610</strain>
    </source>
</reference>
<evidence type="ECO:0000313" key="10">
    <source>
        <dbReference type="EMBL" id="AKB41178.1"/>
    </source>
</evidence>
<sequence>MKDKYDVLVIGAGPAGSIAAKTAAEKGLDVLLIEKRQEIGDPVRCAEGVNKECLKKHVEIDKRWICADLKGSCIFSPDGTKIEMAEEISGGEVGYVLERKVFDRALAEHAATAGAEVRVKTRATGLIIEDDFVKGARLMHLGKEYEVRASIVIGADGVESKVGRWAGIDTALKPVDVETCAQYLIAGADINQEYCEFYIGNEMAPGGYVWVFPKGGGKANVGIGILGSKMGKFKPRPVDYLNDFVQKKFPDARIVEMVFGGVPVSGSIEKTSVNGLMLVGDAARQSDPITGGGILNAMDAGKLAGEAAYEAISAGDVSVVKLEEVYEKKWRDTVGHDIDMSLIVKNCFINLTDDDLDSLAHSLKDVKFERMSLLDLLQALFKANKKLLWDLRVLFKDAAKEVIKNKT</sequence>
<evidence type="ECO:0000259" key="9">
    <source>
        <dbReference type="Pfam" id="PF22578"/>
    </source>
</evidence>
<dbReference type="GO" id="GO:0045550">
    <property type="term" value="F:geranylgeranyl reductase activity"/>
    <property type="evidence" value="ECO:0007669"/>
    <property type="project" value="InterPro"/>
</dbReference>
<keyword evidence="4 8" id="KW-0560">Oxidoreductase</keyword>
<keyword evidence="1 8" id="KW-0444">Lipid biosynthesis</keyword>
<evidence type="ECO:0000256" key="7">
    <source>
        <dbReference type="ARBA" id="ARBA00023264"/>
    </source>
</evidence>
<dbReference type="InterPro" id="IPR054715">
    <property type="entry name" value="GGR_cat"/>
</dbReference>
<feature type="binding site" evidence="8">
    <location>
        <position position="46"/>
    </location>
    <ligand>
        <name>FAD</name>
        <dbReference type="ChEBI" id="CHEBI:57692"/>
    </ligand>
</feature>
<dbReference type="GO" id="GO:0046467">
    <property type="term" value="P:membrane lipid biosynthetic process"/>
    <property type="evidence" value="ECO:0007669"/>
    <property type="project" value="InterPro"/>
</dbReference>
<dbReference type="UniPathway" id="UPA00940"/>
<keyword evidence="5 8" id="KW-0443">Lipid metabolism</keyword>
<dbReference type="SMR" id="A0A0E3PZN2"/>
<evidence type="ECO:0000256" key="6">
    <source>
        <dbReference type="ARBA" id="ARBA00023209"/>
    </source>
</evidence>
<comment type="miscellaneous">
    <text evidence="8">Reduction reaction proceeds via syn addition of hydrogen for double bonds.</text>
</comment>
<dbReference type="RefSeq" id="WP_015412585.1">
    <property type="nucleotide sequence ID" value="NZ_CP009509.1"/>
</dbReference>
<dbReference type="Pfam" id="PF22578">
    <property type="entry name" value="GGR_cat"/>
    <property type="match status" value="1"/>
</dbReference>
<dbReference type="SUPFAM" id="SSF51905">
    <property type="entry name" value="FAD/NAD(P)-binding domain"/>
    <property type="match status" value="1"/>
</dbReference>
<evidence type="ECO:0000256" key="4">
    <source>
        <dbReference type="ARBA" id="ARBA00023002"/>
    </source>
</evidence>
<dbReference type="GeneID" id="24851927"/>
<dbReference type="Pfam" id="PF12831">
    <property type="entry name" value="FAD_oxidored"/>
    <property type="match status" value="1"/>
</dbReference>
<feature type="domain" description="Digeranylgeranylglycerophospholipid reductase catalytic" evidence="9">
    <location>
        <begin position="176"/>
        <end position="262"/>
    </location>
</feature>
<evidence type="ECO:0000256" key="2">
    <source>
        <dbReference type="ARBA" id="ARBA00022630"/>
    </source>
</evidence>
<comment type="function">
    <text evidence="8">Is involved in the reduction of 2,3-digeranylgeranylglycerophospholipids (unsaturated archaeols) into 2,3-diphytanylglycerophospholipids (saturated archaeols) in the biosynthesis of archaeal membrane lipids. Catalyzes the formation of archaetidic acid (2,3-di-O-phytanyl-sn-glyceryl phosphate) from 2,3-di-O-geranylgeranylglyceryl phosphate (DGGGP) via the hydrogenation of each double bond of the isoprenoid chains. Is also probably able to reduce double bonds of geranyl groups in CDP-2,3-bis-O-(geranylgeranyl)-sn-glycerol and archaetidylserine, thus acting at various stages in the biosynthesis of archaeal membrane lipids.</text>
</comment>
<dbReference type="HAMAP" id="MF_01287">
    <property type="entry name" value="DGGGPL_reductase"/>
    <property type="match status" value="1"/>
</dbReference>
<dbReference type="InterPro" id="IPR050407">
    <property type="entry name" value="Geranylgeranyl_reductase"/>
</dbReference>
<dbReference type="NCBIfam" id="TIGR02032">
    <property type="entry name" value="GG-red-SF"/>
    <property type="match status" value="1"/>
</dbReference>
<comment type="catalytic activity">
    <reaction evidence="8">
        <text>a 2,3-bis-O-phytanyl-sn-glycerol 1-phospholipid + 8 oxidized 2[4Fe-4S]-[ferredoxin] = a 2,3-bis-O-(geranylgeranyl)-sn-glycerol 1-phospholipid + 8 reduced 2[4Fe-4S]-[ferredoxin] + 16 H(+)</text>
        <dbReference type="Rhea" id="RHEA:54324"/>
        <dbReference type="Rhea" id="RHEA-COMP:10002"/>
        <dbReference type="Rhea" id="RHEA-COMP:10004"/>
        <dbReference type="ChEBI" id="CHEBI:15378"/>
        <dbReference type="ChEBI" id="CHEBI:33722"/>
        <dbReference type="ChEBI" id="CHEBI:33723"/>
        <dbReference type="ChEBI" id="CHEBI:138139"/>
        <dbReference type="ChEBI" id="CHEBI:138140"/>
        <dbReference type="EC" id="1.3.7.11"/>
    </reaction>
</comment>
<evidence type="ECO:0000256" key="8">
    <source>
        <dbReference type="HAMAP-Rule" id="MF_01287"/>
    </source>
</evidence>
<feature type="binding site" evidence="8">
    <location>
        <position position="293"/>
    </location>
    <ligand>
        <name>FAD</name>
        <dbReference type="ChEBI" id="CHEBI:57692"/>
    </ligand>
</feature>
<comment type="catalytic activity">
    <reaction evidence="8">
        <text>a 2,3-bis-O-phytanyl-sn-glycerol 1-phospholipid + 8 A = a 2,3-bis-O-(geranylgeranyl)-sn-glycerol 1-phospholipid + 8 AH2</text>
        <dbReference type="Rhea" id="RHEA:64376"/>
        <dbReference type="ChEBI" id="CHEBI:13193"/>
        <dbReference type="ChEBI" id="CHEBI:17499"/>
        <dbReference type="ChEBI" id="CHEBI:138139"/>
        <dbReference type="ChEBI" id="CHEBI:138140"/>
    </reaction>
</comment>
<feature type="binding site" evidence="8">
    <location>
        <position position="45"/>
    </location>
    <ligand>
        <name>FAD</name>
        <dbReference type="ChEBI" id="CHEBI:57692"/>
    </ligand>
</feature>
<comment type="catalytic activity">
    <reaction evidence="8">
        <text>archaetidylserine + 8 AH2 = 2,3-bis-O-phytanyl-sn-glycero-3-phospho-L-serine + 8 A</text>
        <dbReference type="Rhea" id="RHEA:84215"/>
        <dbReference type="ChEBI" id="CHEBI:13193"/>
        <dbReference type="ChEBI" id="CHEBI:17499"/>
        <dbReference type="ChEBI" id="CHEBI:71517"/>
        <dbReference type="ChEBI" id="CHEBI:74853"/>
    </reaction>
</comment>
<feature type="binding site" evidence="8">
    <location>
        <position position="15"/>
    </location>
    <ligand>
        <name>FAD</name>
        <dbReference type="ChEBI" id="CHEBI:57692"/>
    </ligand>
</feature>
<evidence type="ECO:0000313" key="11">
    <source>
        <dbReference type="Proteomes" id="UP000033058"/>
    </source>
</evidence>
<dbReference type="PANTHER" id="PTHR42685:SF18">
    <property type="entry name" value="DIGERANYLGERANYLGLYCEROPHOSPHOLIPID REDUCTASE"/>
    <property type="match status" value="1"/>
</dbReference>
<dbReference type="GO" id="GO:0016636">
    <property type="term" value="F:oxidoreductase activity, acting on the CH-CH group of donors, iron-sulfur protein as acceptor"/>
    <property type="evidence" value="ECO:0007669"/>
    <property type="project" value="UniProtKB-UniRule"/>
</dbReference>
<feature type="binding site" evidence="8">
    <location>
        <position position="373"/>
    </location>
    <ligand>
        <name>a 2,3-bis-O-(geranylgeranyl)-sn-glycerol 1-phospholipid</name>
        <dbReference type="ChEBI" id="CHEBI:138140"/>
    </ligand>
</feature>
<feature type="binding site" evidence="8">
    <location>
        <position position="99"/>
    </location>
    <ligand>
        <name>FAD</name>
        <dbReference type="ChEBI" id="CHEBI:57692"/>
    </ligand>
</feature>
<comment type="similarity">
    <text evidence="8">Belongs to the geranylgeranyl reductase family. DGGGPL reductase subfamily.</text>
</comment>
<comment type="catalytic activity">
    <reaction evidence="8">
        <text>2,3-bis-O-(phytanyl)-sn-glycerol 1-phosphate + 8 oxidized 2[4Fe-4S]-[ferredoxin] = 2,3-bis-O-(geranylgeranyl)-sn-glycerol 1-phosphate + 8 reduced 2[4Fe-4S]-[ferredoxin] + 16 H(+)</text>
        <dbReference type="Rhea" id="RHEA:36159"/>
        <dbReference type="Rhea" id="RHEA-COMP:10002"/>
        <dbReference type="Rhea" id="RHEA-COMP:10004"/>
        <dbReference type="ChEBI" id="CHEBI:15378"/>
        <dbReference type="ChEBI" id="CHEBI:33722"/>
        <dbReference type="ChEBI" id="CHEBI:33723"/>
        <dbReference type="ChEBI" id="CHEBI:58837"/>
        <dbReference type="ChEBI" id="CHEBI:73125"/>
        <dbReference type="EC" id="1.3.7.11"/>
    </reaction>
</comment>
<feature type="binding site" evidence="8">
    <location>
        <position position="294"/>
    </location>
    <ligand>
        <name>FAD</name>
        <dbReference type="ChEBI" id="CHEBI:57692"/>
    </ligand>
</feature>
<organism evidence="10 11">
    <name type="scientific">Methanosarcina mazei WWM610</name>
    <dbReference type="NCBI Taxonomy" id="1434117"/>
    <lineage>
        <taxon>Archaea</taxon>
        <taxon>Methanobacteriati</taxon>
        <taxon>Methanobacteriota</taxon>
        <taxon>Stenosarchaea group</taxon>
        <taxon>Methanomicrobia</taxon>
        <taxon>Methanosarcinales</taxon>
        <taxon>Methanosarcinaceae</taxon>
        <taxon>Methanosarcina</taxon>
    </lineage>
</organism>
<dbReference type="PRINTS" id="PR00420">
    <property type="entry name" value="RNGMNOXGNASE"/>
</dbReference>